<comment type="caution">
    <text evidence="6">The sequence shown here is derived from an EMBL/GenBank/DDBJ whole genome shotgun (WGS) entry which is preliminary data.</text>
</comment>
<keyword evidence="4" id="KW-1133">Transmembrane helix</keyword>
<feature type="transmembrane region" description="Helical" evidence="4">
    <location>
        <begin position="35"/>
        <end position="57"/>
    </location>
</feature>
<comment type="similarity">
    <text evidence="1">Belongs to the peptidase S1C family.</text>
</comment>
<keyword evidence="4" id="KW-0812">Transmembrane</keyword>
<dbReference type="InterPro" id="IPR001940">
    <property type="entry name" value="Peptidase_S1C"/>
</dbReference>
<dbReference type="InterPro" id="IPR009003">
    <property type="entry name" value="Peptidase_S1_PA"/>
</dbReference>
<evidence type="ECO:0000313" key="7">
    <source>
        <dbReference type="Proteomes" id="UP001224418"/>
    </source>
</evidence>
<evidence type="ECO:0000256" key="3">
    <source>
        <dbReference type="ARBA" id="ARBA00022801"/>
    </source>
</evidence>
<dbReference type="SUPFAM" id="SSF50156">
    <property type="entry name" value="PDZ domain-like"/>
    <property type="match status" value="1"/>
</dbReference>
<dbReference type="PRINTS" id="PR00834">
    <property type="entry name" value="PROTEASES2C"/>
</dbReference>
<dbReference type="Proteomes" id="UP001224418">
    <property type="component" value="Unassembled WGS sequence"/>
</dbReference>
<keyword evidence="2 6" id="KW-0645">Protease</keyword>
<dbReference type="PANTHER" id="PTHR22939:SF129">
    <property type="entry name" value="SERINE PROTEASE HTRA2, MITOCHONDRIAL"/>
    <property type="match status" value="1"/>
</dbReference>
<evidence type="ECO:0000313" key="6">
    <source>
        <dbReference type="EMBL" id="MDQ0478589.1"/>
    </source>
</evidence>
<dbReference type="SUPFAM" id="SSF50494">
    <property type="entry name" value="Trypsin-like serine proteases"/>
    <property type="match status" value="1"/>
</dbReference>
<dbReference type="EMBL" id="JAUSWN010000002">
    <property type="protein sequence ID" value="MDQ0478589.1"/>
    <property type="molecule type" value="Genomic_DNA"/>
</dbReference>
<dbReference type="RefSeq" id="WP_307354842.1">
    <property type="nucleotide sequence ID" value="NZ_BAAACJ010000008.1"/>
</dbReference>
<organism evidence="6 7">
    <name type="scientific">Hathewaya limosa</name>
    <name type="common">Clostridium limosum</name>
    <dbReference type="NCBI Taxonomy" id="1536"/>
    <lineage>
        <taxon>Bacteria</taxon>
        <taxon>Bacillati</taxon>
        <taxon>Bacillota</taxon>
        <taxon>Clostridia</taxon>
        <taxon>Eubacteriales</taxon>
        <taxon>Clostridiaceae</taxon>
        <taxon>Hathewaya</taxon>
    </lineage>
</organism>
<dbReference type="SMART" id="SM00228">
    <property type="entry name" value="PDZ"/>
    <property type="match status" value="1"/>
</dbReference>
<reference evidence="6 7" key="1">
    <citation type="submission" date="2023-07" db="EMBL/GenBank/DDBJ databases">
        <title>Genomic Encyclopedia of Type Strains, Phase IV (KMG-IV): sequencing the most valuable type-strain genomes for metagenomic binning, comparative biology and taxonomic classification.</title>
        <authorList>
            <person name="Goeker M."/>
        </authorList>
    </citation>
    <scope>NUCLEOTIDE SEQUENCE [LARGE SCALE GENOMIC DNA]</scope>
    <source>
        <strain evidence="6 7">DSM 1400</strain>
    </source>
</reference>
<evidence type="ECO:0000256" key="2">
    <source>
        <dbReference type="ARBA" id="ARBA00022670"/>
    </source>
</evidence>
<evidence type="ECO:0000259" key="5">
    <source>
        <dbReference type="SMART" id="SM00228"/>
    </source>
</evidence>
<dbReference type="Gene3D" id="2.30.42.10">
    <property type="match status" value="1"/>
</dbReference>
<evidence type="ECO:0000256" key="4">
    <source>
        <dbReference type="SAM" id="Phobius"/>
    </source>
</evidence>
<accession>A0ABU0JNF8</accession>
<dbReference type="InterPro" id="IPR036034">
    <property type="entry name" value="PDZ_sf"/>
</dbReference>
<feature type="domain" description="PDZ" evidence="5">
    <location>
        <begin position="299"/>
        <end position="377"/>
    </location>
</feature>
<evidence type="ECO:0000256" key="1">
    <source>
        <dbReference type="ARBA" id="ARBA00010541"/>
    </source>
</evidence>
<keyword evidence="3" id="KW-0378">Hydrolase</keyword>
<name>A0ABU0JNF8_HATLI</name>
<keyword evidence="4" id="KW-0472">Membrane</keyword>
<keyword evidence="7" id="KW-1185">Reference proteome</keyword>
<dbReference type="Gene3D" id="2.40.10.120">
    <property type="match status" value="1"/>
</dbReference>
<dbReference type="InterPro" id="IPR001478">
    <property type="entry name" value="PDZ"/>
</dbReference>
<protein>
    <submittedName>
        <fullName evidence="6">S1-C subfamily serine protease</fullName>
    </submittedName>
</protein>
<proteinExistence type="inferred from homology"/>
<dbReference type="GO" id="GO:0008233">
    <property type="term" value="F:peptidase activity"/>
    <property type="evidence" value="ECO:0007669"/>
    <property type="project" value="UniProtKB-KW"/>
</dbReference>
<dbReference type="Pfam" id="PF13180">
    <property type="entry name" value="PDZ_2"/>
    <property type="match status" value="1"/>
</dbReference>
<dbReference type="GO" id="GO:0006508">
    <property type="term" value="P:proteolysis"/>
    <property type="evidence" value="ECO:0007669"/>
    <property type="project" value="UniProtKB-KW"/>
</dbReference>
<dbReference type="PANTHER" id="PTHR22939">
    <property type="entry name" value="SERINE PROTEASE FAMILY S1C HTRA-RELATED"/>
    <property type="match status" value="1"/>
</dbReference>
<gene>
    <name evidence="6" type="ORF">QOZ93_000298</name>
</gene>
<sequence length="388" mass="43624">MRLKTGLNLKKAKIKEVRKQNIEFRKSNTNKCIKYFSNVTIIITLTVSSSILIISYFKTHVDYNTNIREIRSESLGQKSMKYKFSPDASMVSKYNSNYDKFFNSMLDKSVIIESKNVKELGLILKSNGYIITRANDLPDKNNILVSLSNGQRIKGEFIGEDSLTGIAVIKINKENLKTISFRNIEKCTLAGNIIILEGDEQHKGNFLGNMVSIEKRLFSNLNIKGNKKFLVNFIQTGISNNKNLKGGTIICDEDGKVLGINFQGQDNSALKDCSYNALHPYEIEEVVNNILNSKFNAIKSLGIVGKNAIPTGYEGVEGVYIRKVLQHSISEKENIRPTDIITGVNNITVRNMDDLGELISIYNKKDSKLVLRIWRNGEIIYSDISVGS</sequence>